<evidence type="ECO:0000313" key="2">
    <source>
        <dbReference type="EMBL" id="GEN31482.1"/>
    </source>
</evidence>
<dbReference type="Proteomes" id="UP000321491">
    <property type="component" value="Unassembled WGS sequence"/>
</dbReference>
<evidence type="ECO:0000256" key="1">
    <source>
        <dbReference type="SAM" id="Phobius"/>
    </source>
</evidence>
<dbReference type="OrthoDB" id="2735026at2"/>
<proteinExistence type="predicted"/>
<evidence type="ECO:0000313" key="3">
    <source>
        <dbReference type="Proteomes" id="UP000321491"/>
    </source>
</evidence>
<keyword evidence="1" id="KW-0472">Membrane</keyword>
<protein>
    <submittedName>
        <fullName evidence="2">Sigma-w pathway protein YsdB</fullName>
    </submittedName>
</protein>
<accession>A0A511V2D3</accession>
<keyword evidence="1" id="KW-1133">Transmembrane helix</keyword>
<dbReference type="RefSeq" id="WP_146937724.1">
    <property type="nucleotide sequence ID" value="NZ_BJXW01000016.1"/>
</dbReference>
<organism evidence="2 3">
    <name type="scientific">Cerasibacillus quisquiliarum</name>
    <dbReference type="NCBI Taxonomy" id="227865"/>
    <lineage>
        <taxon>Bacteria</taxon>
        <taxon>Bacillati</taxon>
        <taxon>Bacillota</taxon>
        <taxon>Bacilli</taxon>
        <taxon>Bacillales</taxon>
        <taxon>Bacillaceae</taxon>
        <taxon>Cerasibacillus</taxon>
    </lineage>
</organism>
<keyword evidence="3" id="KW-1185">Reference proteome</keyword>
<dbReference type="AlphaFoldDB" id="A0A511V2D3"/>
<feature type="transmembrane region" description="Helical" evidence="1">
    <location>
        <begin position="6"/>
        <end position="23"/>
    </location>
</feature>
<reference evidence="2 3" key="1">
    <citation type="submission" date="2019-07" db="EMBL/GenBank/DDBJ databases">
        <title>Whole genome shotgun sequence of Cerasibacillus quisquiliarum NBRC 102429.</title>
        <authorList>
            <person name="Hosoyama A."/>
            <person name="Uohara A."/>
            <person name="Ohji S."/>
            <person name="Ichikawa N."/>
        </authorList>
    </citation>
    <scope>NUCLEOTIDE SEQUENCE [LARGE SCALE GENOMIC DNA]</scope>
    <source>
        <strain evidence="2 3">NBRC 102429</strain>
    </source>
</reference>
<sequence length="131" mass="15548">MVVVYLFRILILIAVITIIYTLIKYFRNPMRYLAIAKEEGNFFFLDDPNNSKKNFQIVYKGCLFEGEKYLGTTDESFEVVTIHLSVKNPLELKGLSRDDLYFLEKEILFRYPHAELEWKHPINQLFDTSNK</sequence>
<name>A0A511V2D3_9BACI</name>
<keyword evidence="1" id="KW-0812">Transmembrane</keyword>
<gene>
    <name evidence="2" type="primary">ysdB</name>
    <name evidence="2" type="ORF">CQU01_17200</name>
</gene>
<comment type="caution">
    <text evidence="2">The sequence shown here is derived from an EMBL/GenBank/DDBJ whole genome shotgun (WGS) entry which is preliminary data.</text>
</comment>
<dbReference type="EMBL" id="BJXW01000016">
    <property type="protein sequence ID" value="GEN31482.1"/>
    <property type="molecule type" value="Genomic_DNA"/>
</dbReference>